<keyword evidence="1" id="KW-0378">Hydrolase</keyword>
<organism evidence="4 5">
    <name type="scientific">Tianweitania sediminis</name>
    <dbReference type="NCBI Taxonomy" id="1502156"/>
    <lineage>
        <taxon>Bacteria</taxon>
        <taxon>Pseudomonadati</taxon>
        <taxon>Pseudomonadota</taxon>
        <taxon>Alphaproteobacteria</taxon>
        <taxon>Hyphomicrobiales</taxon>
        <taxon>Phyllobacteriaceae</taxon>
        <taxon>Tianweitania</taxon>
    </lineage>
</organism>
<dbReference type="GO" id="GO:0008237">
    <property type="term" value="F:metallopeptidase activity"/>
    <property type="evidence" value="ECO:0007669"/>
    <property type="project" value="UniProtKB-KW"/>
</dbReference>
<comment type="similarity">
    <text evidence="1">Belongs to the peptidase M81 family.</text>
</comment>
<dbReference type="InterPro" id="IPR015995">
    <property type="entry name" value="MlrC_N"/>
</dbReference>
<dbReference type="InterPro" id="IPR010799">
    <property type="entry name" value="MlrC_C"/>
</dbReference>
<proteinExistence type="inferred from homology"/>
<evidence type="ECO:0000313" key="4">
    <source>
        <dbReference type="EMBL" id="MBP0438375.1"/>
    </source>
</evidence>
<dbReference type="RefSeq" id="WP_209334279.1">
    <property type="nucleotide sequence ID" value="NZ_JAGIYY010000001.1"/>
</dbReference>
<evidence type="ECO:0000259" key="2">
    <source>
        <dbReference type="Pfam" id="PF07171"/>
    </source>
</evidence>
<comment type="caution">
    <text evidence="4">The sequence shown here is derived from an EMBL/GenBank/DDBJ whole genome shotgun (WGS) entry which is preliminary data.</text>
</comment>
<dbReference type="PIRSF" id="PIRSF012702">
    <property type="entry name" value="UCP012702"/>
    <property type="match status" value="1"/>
</dbReference>
<name>A0A8J7UJ12_9HYPH</name>
<feature type="domain" description="Microcystin LR degradation protein MlrC C-terminal" evidence="2">
    <location>
        <begin position="301"/>
        <end position="474"/>
    </location>
</feature>
<dbReference type="EMBL" id="JAGIYY010000001">
    <property type="protein sequence ID" value="MBP0438375.1"/>
    <property type="molecule type" value="Genomic_DNA"/>
</dbReference>
<keyword evidence="5" id="KW-1185">Reference proteome</keyword>
<comment type="cofactor">
    <cofactor evidence="1">
        <name>Zn(2+)</name>
        <dbReference type="ChEBI" id="CHEBI:29105"/>
    </cofactor>
    <text evidence="1">Binds 1 zinc ion per subunit.</text>
</comment>
<dbReference type="GO" id="GO:0006508">
    <property type="term" value="P:proteolysis"/>
    <property type="evidence" value="ECO:0007669"/>
    <property type="project" value="UniProtKB-KW"/>
</dbReference>
<keyword evidence="1" id="KW-0479">Metal-binding</keyword>
<dbReference type="AlphaFoldDB" id="A0A8J7UJ12"/>
<evidence type="ECO:0000256" key="1">
    <source>
        <dbReference type="PIRNR" id="PIRNR012702"/>
    </source>
</evidence>
<feature type="domain" description="Microcystin LR degradation protein MlrC N-terminal" evidence="3">
    <location>
        <begin position="5"/>
        <end position="291"/>
    </location>
</feature>
<dbReference type="Proteomes" id="UP000666240">
    <property type="component" value="Unassembled WGS sequence"/>
</dbReference>
<reference evidence="4" key="1">
    <citation type="submission" date="2021-03" db="EMBL/GenBank/DDBJ databases">
        <title>Genome sequencing and assembly of Tianweitania sediminis.</title>
        <authorList>
            <person name="Chhetri G."/>
        </authorList>
    </citation>
    <scope>NUCLEOTIDE SEQUENCE</scope>
    <source>
        <strain evidence="4">Z8</strain>
    </source>
</reference>
<keyword evidence="1" id="KW-0482">Metalloprotease</keyword>
<evidence type="ECO:0000259" key="3">
    <source>
        <dbReference type="Pfam" id="PF07364"/>
    </source>
</evidence>
<keyword evidence="1" id="KW-0645">Protease</keyword>
<dbReference type="InterPro" id="IPR009197">
    <property type="entry name" value="MlrC"/>
</dbReference>
<gene>
    <name evidence="4" type="ORF">J5Y06_06915</name>
</gene>
<accession>A0A8J7UJ12</accession>
<dbReference type="Pfam" id="PF07171">
    <property type="entry name" value="MlrC_C"/>
    <property type="match status" value="1"/>
</dbReference>
<comment type="function">
    <text evidence="1">Involved in peptidolytic degradation of cyclic heptapeptide hepatotoxin microcystin (MC).</text>
</comment>
<dbReference type="Pfam" id="PF07364">
    <property type="entry name" value="DUF1485"/>
    <property type="match status" value="1"/>
</dbReference>
<sequence length="501" mass="54393">MKARRILIVECMQEISSFNPVQSGYENFDVERGEELYRQRGRNTAVGGALSIFEADPTIQVVPAYAARAGSAGLLSATGWTRLRDEMMAAVRDGLQDIDGIYVSLHGAMGADGELDPEGEILTRVRELAGDALPIVISLDLHGILTERMIRQVDGIAIYHTYPHVDFADTGARAARLLLDLLNGKRKPVIARCIIPALVRGDELITRTGCYGDLIGECRRLERDGTALSAGIMIGNPFTDVPELCSQIVIVSDGEEESARREAERLASEFWPLRHRMQGKLVDLDRAIAQARTLNGPVCFTDAADATSSGATGDSNIILEALLAAGYGRRVLAQIVDPEAAAAAHRAGVGAQIEVSLGGAMDPRRFVPMKVQARVQLLSDGEARLETMKLGLHAGPTAVLAFDNFTVVVMSRSVSLFDRAMYYANGLNPKAFDLVVVKSPHTEYHMFDAWVEKNFNIDAPGATSADVKKLGHTKCMRPIYPLDDIVDYKPAASLFSRPDAS</sequence>
<evidence type="ECO:0000313" key="5">
    <source>
        <dbReference type="Proteomes" id="UP000666240"/>
    </source>
</evidence>
<protein>
    <recommendedName>
        <fullName evidence="1">Microcystinase C</fullName>
        <shortName evidence="1">MlrC</shortName>
    </recommendedName>
</protein>
<dbReference type="GO" id="GO:0046872">
    <property type="term" value="F:metal ion binding"/>
    <property type="evidence" value="ECO:0007669"/>
    <property type="project" value="UniProtKB-KW"/>
</dbReference>